<proteinExistence type="predicted"/>
<feature type="region of interest" description="Disordered" evidence="1">
    <location>
        <begin position="453"/>
        <end position="539"/>
    </location>
</feature>
<dbReference type="InParanoid" id="A0A1E7ENG4"/>
<dbReference type="OrthoDB" id="10674061at2759"/>
<evidence type="ECO:0000313" key="3">
    <source>
        <dbReference type="EMBL" id="OEU07113.1"/>
    </source>
</evidence>
<dbReference type="KEGG" id="fcy:FRACYDRAFT_251856"/>
<sequence>MKLLQYSVLFVLGSTLLFSNGAAAALRGAASDAEDEDVAVASYAPGLSVILPGLSNAAMTAMTLNLSQESGRGPPGVYAWCTKLQPLSTTLPDVMVTSWQKVTVQRERPIANMWLCRWASANSRQPVFRKIRDDWYVHCVGLFVDKDYYYMSMPLTSTSMTRQQIRKQNQLHQNQNKYTYFIYGQNGEQQSNWIYNAQFLHVGKAGGGTIRERIEKLNFNIEYKHSPLGRNYTQTTTTTMIASAAATTASTPAAAENEKMTMTTPTTYLIGVRDPIDRYISNFYWQGLTLCLEENDTDNSNNDTTTTTTTMSYYYNDTRKNGEPLSTVTRKPNKFCRLQTKNIPTSIDISNMIHIKYNSNASELAESLCSTTDDAIQDMNMLSHAKHTLWDWLQVTGILVNQHDDTTSNSSSNPTKINKNVNVAGMVVENGYDFLQQIDDSIEYAFTNSFNLQQQNSDNTNNDQQHQSRSQRQLVGDHHHTNTTNTTAHDIMEMKLFDLNNNHDGDGNSTKSNNDSKNNGNGNQRKKVKEHSSSSSKKEVLLDYSELPWIQKMQHHQQNGLSKKGACCLANHFYWKDYHILFKPTSFSANDVITSTFLSDLVCNYGTRSTTSTSNNNRSATNKSQLCIDALNSISQRYKNLQCNNDNEEENIEEEEEQQYTDSDNDNDNDNEENNDADVDVTIKINIKDKEHQRRHEVVDKNKNDLTTATIAIVSASTSSSLSTKATSSPSTSAETCSSRCT</sequence>
<protein>
    <submittedName>
        <fullName evidence="3">Uncharacterized protein</fullName>
    </submittedName>
</protein>
<dbReference type="AlphaFoldDB" id="A0A1E7ENG4"/>
<accession>A0A1E7ENG4</accession>
<feature type="compositionally biased region" description="Low complexity" evidence="1">
    <location>
        <begin position="453"/>
        <end position="468"/>
    </location>
</feature>
<reference evidence="3 4" key="1">
    <citation type="submission" date="2016-09" db="EMBL/GenBank/DDBJ databases">
        <title>Extensive genetic diversity and differential bi-allelic expression allows diatom success in the polar Southern Ocean.</title>
        <authorList>
            <consortium name="DOE Joint Genome Institute"/>
            <person name="Mock T."/>
            <person name="Otillar R.P."/>
            <person name="Strauss J."/>
            <person name="Dupont C."/>
            <person name="Frickenhaus S."/>
            <person name="Maumus F."/>
            <person name="Mcmullan M."/>
            <person name="Sanges R."/>
            <person name="Schmutz J."/>
            <person name="Toseland A."/>
            <person name="Valas R."/>
            <person name="Veluchamy A."/>
            <person name="Ward B.J."/>
            <person name="Allen A."/>
            <person name="Barry K."/>
            <person name="Falciatore A."/>
            <person name="Ferrante M."/>
            <person name="Fortunato A.E."/>
            <person name="Gloeckner G."/>
            <person name="Gruber A."/>
            <person name="Hipkin R."/>
            <person name="Janech M."/>
            <person name="Kroth P."/>
            <person name="Leese F."/>
            <person name="Lindquist E."/>
            <person name="Lyon B.R."/>
            <person name="Martin J."/>
            <person name="Mayer C."/>
            <person name="Parker M."/>
            <person name="Quesneville H."/>
            <person name="Raymond J."/>
            <person name="Uhlig C."/>
            <person name="Valentin K.U."/>
            <person name="Worden A.Z."/>
            <person name="Armbrust E.V."/>
            <person name="Bowler C."/>
            <person name="Green B."/>
            <person name="Moulton V."/>
            <person name="Van Oosterhout C."/>
            <person name="Grigoriev I."/>
        </authorList>
    </citation>
    <scope>NUCLEOTIDE SEQUENCE [LARGE SCALE GENOMIC DNA]</scope>
    <source>
        <strain evidence="3 4">CCMP1102</strain>
    </source>
</reference>
<feature type="compositionally biased region" description="Low complexity" evidence="1">
    <location>
        <begin position="507"/>
        <end position="523"/>
    </location>
</feature>
<evidence type="ECO:0000256" key="1">
    <source>
        <dbReference type="SAM" id="MobiDB-lite"/>
    </source>
</evidence>
<keyword evidence="4" id="KW-1185">Reference proteome</keyword>
<feature type="compositionally biased region" description="Basic and acidic residues" evidence="1">
    <location>
        <begin position="530"/>
        <end position="539"/>
    </location>
</feature>
<feature type="chain" id="PRO_5009192046" evidence="2">
    <location>
        <begin position="25"/>
        <end position="742"/>
    </location>
</feature>
<feature type="compositionally biased region" description="Basic and acidic residues" evidence="1">
    <location>
        <begin position="490"/>
        <end position="506"/>
    </location>
</feature>
<feature type="compositionally biased region" description="Acidic residues" evidence="1">
    <location>
        <begin position="646"/>
        <end position="679"/>
    </location>
</feature>
<dbReference type="Proteomes" id="UP000095751">
    <property type="component" value="Unassembled WGS sequence"/>
</dbReference>
<name>A0A1E7ENG4_9STRA</name>
<evidence type="ECO:0000256" key="2">
    <source>
        <dbReference type="SAM" id="SignalP"/>
    </source>
</evidence>
<dbReference type="InterPro" id="IPR027417">
    <property type="entry name" value="P-loop_NTPase"/>
</dbReference>
<gene>
    <name evidence="3" type="ORF">FRACYDRAFT_251856</name>
</gene>
<feature type="region of interest" description="Disordered" evidence="1">
    <location>
        <begin position="716"/>
        <end position="742"/>
    </location>
</feature>
<organism evidence="3 4">
    <name type="scientific">Fragilariopsis cylindrus CCMP1102</name>
    <dbReference type="NCBI Taxonomy" id="635003"/>
    <lineage>
        <taxon>Eukaryota</taxon>
        <taxon>Sar</taxon>
        <taxon>Stramenopiles</taxon>
        <taxon>Ochrophyta</taxon>
        <taxon>Bacillariophyta</taxon>
        <taxon>Bacillariophyceae</taxon>
        <taxon>Bacillariophycidae</taxon>
        <taxon>Bacillariales</taxon>
        <taxon>Bacillariaceae</taxon>
        <taxon>Fragilariopsis</taxon>
    </lineage>
</organism>
<feature type="signal peptide" evidence="2">
    <location>
        <begin position="1"/>
        <end position="24"/>
    </location>
</feature>
<dbReference type="Gene3D" id="3.40.50.300">
    <property type="entry name" value="P-loop containing nucleotide triphosphate hydrolases"/>
    <property type="match status" value="1"/>
</dbReference>
<evidence type="ECO:0000313" key="4">
    <source>
        <dbReference type="Proteomes" id="UP000095751"/>
    </source>
</evidence>
<keyword evidence="2" id="KW-0732">Signal</keyword>
<dbReference type="EMBL" id="KV784390">
    <property type="protein sequence ID" value="OEU07113.1"/>
    <property type="molecule type" value="Genomic_DNA"/>
</dbReference>
<feature type="region of interest" description="Disordered" evidence="1">
    <location>
        <begin position="643"/>
        <end position="680"/>
    </location>
</feature>